<dbReference type="InterPro" id="IPR051495">
    <property type="entry name" value="Epithelial_Barrier/Signaling"/>
</dbReference>
<evidence type="ECO:0000313" key="12">
    <source>
        <dbReference type="Proteomes" id="UP001347796"/>
    </source>
</evidence>
<evidence type="ECO:0000256" key="7">
    <source>
        <dbReference type="SAM" id="Phobius"/>
    </source>
</evidence>
<dbReference type="AlphaFoldDB" id="A0AAN8JE85"/>
<dbReference type="SMART" id="SM00216">
    <property type="entry name" value="VWD"/>
    <property type="match status" value="1"/>
</dbReference>
<keyword evidence="2 7" id="KW-0812">Transmembrane</keyword>
<evidence type="ECO:0000259" key="10">
    <source>
        <dbReference type="PROSITE" id="PS51233"/>
    </source>
</evidence>
<name>A0AAN8JE85_PATCE</name>
<dbReference type="PANTHER" id="PTHR13802:SF52">
    <property type="entry name" value="MUCIN-4"/>
    <property type="match status" value="1"/>
</dbReference>
<evidence type="ECO:0000256" key="3">
    <source>
        <dbReference type="ARBA" id="ARBA00022989"/>
    </source>
</evidence>
<sequence>MEYCNVPYYVYIITCILLGSATGDDTALYPFGIDADDSTIDDSTRLLPINLPTAIKYFGRSFSTLYISKDGYVSFNPNTTYIPKYWRENPKEHNYPFIAPYYYNGEPNTADTTDIPGTIYYRSISVDSDPTFLLLLEQYMITNVVGVKLFTADTAVVVTWVDVTDVTSAADGCQGNTCTQTNTFQLVIVGGKSQTFAIFNYGKMDSTGHTFYQAGMNGGYNTGWTDVYCDDDCSSTNLNQLLNLQGSDVVGRFIYQVSEEVIIRGGCLPPNSPSGKLEFYPKFANMYGGEIIEISGYCTPQPGVQATCKFGFAEETQAMIFPNSPKIHCEVPKLTERGVVNLVVTQGQQTLTGHFHIVLFGRSNHHVYPINPQNPERVVWNETNPEELSLEWDIAGLNDVGGSATVDINLIGYREDENGFYWELLDVLGKDVLNAEGQYTFKTADHQCKGDQCWMYEIGVVEVRLPRQYWSASTKNSSYTYGVVPLGWFVRGYMEQTYGTDWNSQKCQEWYEKDKINMAWQEELLACPCNLNQAITDFGRWQPDVGCNMYTGSACHYHIGAIHCIRSVNPTASGAGNQCCYNEDGSLKYAADSYQGSTPDRAHDWGAPPFNKPGYVPSLSHWIHDVISFYHCCLWVEYQQCGLYMEQRATRDCKNYSPPKTAFIYGDPHITTFDGVSYDFYGKGEYWLLKHNQLSIHGRFEDTHLPYTPPSPINITVLSGVVMKAPGSSVVEIRFNSPVRSSGPVLNVIVNNKARVFGGSEPEWQDYIGVSVVQNNVGYNSKPQSNFTIMFESGVGVLVAAVDQLLHLTVVIPPEFKESTSGLLGTWDDDMENDFRLPDGTQLPTDSSPQDIYTHFALSWGIHDTSPEKIFQFPQGYDAKYIPTIMDQTPIAPTANDFTVKERCVGDQRCIHDYRLTGSEQIGLATLHKVQWIQNVGSYQVKVPSCGLLSVANGVKDNMNYTLGNVVRITGCTEGSLSGDTRYTCIQSGDGQIVWDPSVSASCNGSPDEGNIGIIIGATVAVVVIVAVVVVVVILLIRHRRNTNEKETDDESGEPLPSTAMMRPKPAPRTGGNGDKRNSAESKASQEQTL</sequence>
<evidence type="ECO:0000256" key="5">
    <source>
        <dbReference type="ARBA" id="ARBA00023157"/>
    </source>
</evidence>
<dbReference type="InterPro" id="IPR001846">
    <property type="entry name" value="VWF_type-D"/>
</dbReference>
<organism evidence="11 12">
    <name type="scientific">Patella caerulea</name>
    <name type="common">Rayed Mediterranean limpet</name>
    <dbReference type="NCBI Taxonomy" id="87958"/>
    <lineage>
        <taxon>Eukaryota</taxon>
        <taxon>Metazoa</taxon>
        <taxon>Spiralia</taxon>
        <taxon>Lophotrochozoa</taxon>
        <taxon>Mollusca</taxon>
        <taxon>Gastropoda</taxon>
        <taxon>Patellogastropoda</taxon>
        <taxon>Patelloidea</taxon>
        <taxon>Patellidae</taxon>
        <taxon>Patella</taxon>
    </lineage>
</organism>
<keyword evidence="12" id="KW-1185">Reference proteome</keyword>
<feature type="compositionally biased region" description="Polar residues" evidence="6">
    <location>
        <begin position="1081"/>
        <end position="1090"/>
    </location>
</feature>
<keyword evidence="3 7" id="KW-1133">Transmembrane helix</keyword>
<keyword evidence="4 7" id="KW-0472">Membrane</keyword>
<keyword evidence="5" id="KW-1015">Disulfide bond</keyword>
<feature type="region of interest" description="Disordered" evidence="6">
    <location>
        <begin position="1043"/>
        <end position="1090"/>
    </location>
</feature>
<dbReference type="PANTHER" id="PTHR13802">
    <property type="entry name" value="MUCIN 4-RELATED"/>
    <property type="match status" value="1"/>
</dbReference>
<evidence type="ECO:0000256" key="6">
    <source>
        <dbReference type="SAM" id="MobiDB-lite"/>
    </source>
</evidence>
<dbReference type="Proteomes" id="UP001347796">
    <property type="component" value="Unassembled WGS sequence"/>
</dbReference>
<feature type="domain" description="NIDO" evidence="9">
    <location>
        <begin position="105"/>
        <end position="260"/>
    </location>
</feature>
<dbReference type="GO" id="GO:0007160">
    <property type="term" value="P:cell-matrix adhesion"/>
    <property type="evidence" value="ECO:0007669"/>
    <property type="project" value="InterPro"/>
</dbReference>
<proteinExistence type="predicted"/>
<dbReference type="Pfam" id="PF06119">
    <property type="entry name" value="NIDO"/>
    <property type="match status" value="1"/>
</dbReference>
<reference evidence="11 12" key="1">
    <citation type="submission" date="2024-01" db="EMBL/GenBank/DDBJ databases">
        <title>The genome of the rayed Mediterranean limpet Patella caerulea (Linnaeus, 1758).</title>
        <authorList>
            <person name="Anh-Thu Weber A."/>
            <person name="Halstead-Nussloch G."/>
        </authorList>
    </citation>
    <scope>NUCLEOTIDE SEQUENCE [LARGE SCALE GENOMIC DNA]</scope>
    <source>
        <strain evidence="11">AATW-2023a</strain>
        <tissue evidence="11">Whole specimen</tissue>
    </source>
</reference>
<dbReference type="SMART" id="SM00723">
    <property type="entry name" value="AMOP"/>
    <property type="match status" value="1"/>
</dbReference>
<dbReference type="EMBL" id="JAZGQO010000011">
    <property type="protein sequence ID" value="KAK6173540.1"/>
    <property type="molecule type" value="Genomic_DNA"/>
</dbReference>
<feature type="transmembrane region" description="Helical" evidence="7">
    <location>
        <begin position="1012"/>
        <end position="1037"/>
    </location>
</feature>
<dbReference type="InterPro" id="IPR005533">
    <property type="entry name" value="AMOP_dom"/>
</dbReference>
<comment type="subcellular location">
    <subcellularLocation>
        <location evidence="1">Membrane</location>
    </subcellularLocation>
</comment>
<gene>
    <name evidence="11" type="ORF">SNE40_016971</name>
</gene>
<dbReference type="InterPro" id="IPR003886">
    <property type="entry name" value="NIDO_dom"/>
</dbReference>
<dbReference type="GO" id="GO:0016020">
    <property type="term" value="C:membrane"/>
    <property type="evidence" value="ECO:0007669"/>
    <property type="project" value="UniProtKB-SubCell"/>
</dbReference>
<protein>
    <submittedName>
        <fullName evidence="11">Uncharacterized protein</fullName>
    </submittedName>
</protein>
<dbReference type="PROSITE" id="PS51233">
    <property type="entry name" value="VWFD"/>
    <property type="match status" value="1"/>
</dbReference>
<dbReference type="InterPro" id="IPR056619">
    <property type="entry name" value="C8-3_MUC4"/>
</dbReference>
<comment type="caution">
    <text evidence="11">The sequence shown here is derived from an EMBL/GenBank/DDBJ whole genome shotgun (WGS) entry which is preliminary data.</text>
</comment>
<evidence type="ECO:0000259" key="9">
    <source>
        <dbReference type="PROSITE" id="PS51220"/>
    </source>
</evidence>
<dbReference type="Pfam" id="PF03782">
    <property type="entry name" value="AMOP"/>
    <property type="match status" value="1"/>
</dbReference>
<evidence type="ECO:0000256" key="2">
    <source>
        <dbReference type="ARBA" id="ARBA00022692"/>
    </source>
</evidence>
<evidence type="ECO:0000256" key="4">
    <source>
        <dbReference type="ARBA" id="ARBA00023136"/>
    </source>
</evidence>
<accession>A0AAN8JE85</accession>
<evidence type="ECO:0000313" key="11">
    <source>
        <dbReference type="EMBL" id="KAK6173540.1"/>
    </source>
</evidence>
<feature type="domain" description="AMOP" evidence="8">
    <location>
        <begin position="499"/>
        <end position="648"/>
    </location>
</feature>
<dbReference type="SMART" id="SM00539">
    <property type="entry name" value="NIDO"/>
    <property type="match status" value="1"/>
</dbReference>
<dbReference type="PROSITE" id="PS50856">
    <property type="entry name" value="AMOP"/>
    <property type="match status" value="1"/>
</dbReference>
<dbReference type="Pfam" id="PF23263">
    <property type="entry name" value="C8-3_MUC4"/>
    <property type="match status" value="1"/>
</dbReference>
<dbReference type="PROSITE" id="PS51220">
    <property type="entry name" value="NIDO"/>
    <property type="match status" value="1"/>
</dbReference>
<evidence type="ECO:0000256" key="1">
    <source>
        <dbReference type="ARBA" id="ARBA00004370"/>
    </source>
</evidence>
<dbReference type="Pfam" id="PF00094">
    <property type="entry name" value="VWD"/>
    <property type="match status" value="1"/>
</dbReference>
<evidence type="ECO:0000259" key="8">
    <source>
        <dbReference type="PROSITE" id="PS50856"/>
    </source>
</evidence>
<feature type="domain" description="VWFD" evidence="10">
    <location>
        <begin position="660"/>
        <end position="868"/>
    </location>
</feature>